<evidence type="ECO:0000313" key="3">
    <source>
        <dbReference type="Proteomes" id="UP001366060"/>
    </source>
</evidence>
<dbReference type="Proteomes" id="UP001366060">
    <property type="component" value="Unassembled WGS sequence"/>
</dbReference>
<dbReference type="Pfam" id="PF07254">
    <property type="entry name" value="Cpta_toxin"/>
    <property type="match status" value="1"/>
</dbReference>
<evidence type="ECO:0000256" key="1">
    <source>
        <dbReference type="SAM" id="Phobius"/>
    </source>
</evidence>
<dbReference type="RefSeq" id="WP_341629239.1">
    <property type="nucleotide sequence ID" value="NZ_JBAKBA010000062.1"/>
</dbReference>
<protein>
    <submittedName>
        <fullName evidence="2">Protein YgfX</fullName>
    </submittedName>
</protein>
<feature type="transmembrane region" description="Helical" evidence="1">
    <location>
        <begin position="17"/>
        <end position="36"/>
    </location>
</feature>
<organism evidence="2 3">
    <name type="scientific">Psychromonas arctica</name>
    <dbReference type="NCBI Taxonomy" id="168275"/>
    <lineage>
        <taxon>Bacteria</taxon>
        <taxon>Pseudomonadati</taxon>
        <taxon>Pseudomonadota</taxon>
        <taxon>Gammaproteobacteria</taxon>
        <taxon>Alteromonadales</taxon>
        <taxon>Psychromonadaceae</taxon>
        <taxon>Psychromonas</taxon>
    </lineage>
</organism>
<reference evidence="2 3" key="1">
    <citation type="submission" date="2024-02" db="EMBL/GenBank/DDBJ databases">
        <title>Bacteria isolated from the canopy kelp, Nereocystis luetkeana.</title>
        <authorList>
            <person name="Pfister C.A."/>
            <person name="Younker I.T."/>
            <person name="Light S.H."/>
        </authorList>
    </citation>
    <scope>NUCLEOTIDE SEQUENCE [LARGE SCALE GENOMIC DNA]</scope>
    <source>
        <strain evidence="2 3">TI.2.07</strain>
    </source>
</reference>
<keyword evidence="1" id="KW-0472">Membrane</keyword>
<evidence type="ECO:0000313" key="2">
    <source>
        <dbReference type="EMBL" id="MEL0660862.1"/>
    </source>
</evidence>
<keyword evidence="3" id="KW-1185">Reference proteome</keyword>
<dbReference type="InterPro" id="IPR009883">
    <property type="entry name" value="YgfX"/>
</dbReference>
<keyword evidence="1" id="KW-0812">Transmembrane</keyword>
<accession>A0ABU9HGZ1</accession>
<sequence length="149" mass="16884">MSSSSALNYNIQSTRSFIANVLAIITLLLSAILLFLLWGVGWFSVVFLIAYILTSFYLVQSSTLLPFSCALSETGNIEINKPMVIAGKINSRSFYNGWIILLCVEATDKLLVKQLQHNKPRKWFIVFYDSVTEEEYHLLARLINGARWG</sequence>
<keyword evidence="1" id="KW-1133">Transmembrane helix</keyword>
<dbReference type="EMBL" id="JBAKBA010000062">
    <property type="protein sequence ID" value="MEL0660862.1"/>
    <property type="molecule type" value="Genomic_DNA"/>
</dbReference>
<comment type="caution">
    <text evidence="2">The sequence shown here is derived from an EMBL/GenBank/DDBJ whole genome shotgun (WGS) entry which is preliminary data.</text>
</comment>
<name>A0ABU9HGZ1_9GAMM</name>
<gene>
    <name evidence="2" type="ORF">V6255_17150</name>
</gene>
<feature type="transmembrane region" description="Helical" evidence="1">
    <location>
        <begin position="42"/>
        <end position="59"/>
    </location>
</feature>
<proteinExistence type="predicted"/>